<dbReference type="AlphaFoldDB" id="A0A2P5B326"/>
<organism evidence="1 2">
    <name type="scientific">Trema orientale</name>
    <name type="common">Charcoal tree</name>
    <name type="synonym">Celtis orientalis</name>
    <dbReference type="NCBI Taxonomy" id="63057"/>
    <lineage>
        <taxon>Eukaryota</taxon>
        <taxon>Viridiplantae</taxon>
        <taxon>Streptophyta</taxon>
        <taxon>Embryophyta</taxon>
        <taxon>Tracheophyta</taxon>
        <taxon>Spermatophyta</taxon>
        <taxon>Magnoliopsida</taxon>
        <taxon>eudicotyledons</taxon>
        <taxon>Gunneridae</taxon>
        <taxon>Pentapetalae</taxon>
        <taxon>rosids</taxon>
        <taxon>fabids</taxon>
        <taxon>Rosales</taxon>
        <taxon>Cannabaceae</taxon>
        <taxon>Trema</taxon>
    </lineage>
</organism>
<name>A0A2P5B326_TREOI</name>
<evidence type="ECO:0000313" key="1">
    <source>
        <dbReference type="EMBL" id="PON43189.1"/>
    </source>
</evidence>
<evidence type="ECO:0000313" key="2">
    <source>
        <dbReference type="Proteomes" id="UP000237000"/>
    </source>
</evidence>
<keyword evidence="2" id="KW-1185">Reference proteome</keyword>
<gene>
    <name evidence="1" type="ORF">TorRG33x02_334180</name>
</gene>
<dbReference type="Proteomes" id="UP000237000">
    <property type="component" value="Unassembled WGS sequence"/>
</dbReference>
<protein>
    <submittedName>
        <fullName evidence="1">Uncharacterized protein</fullName>
    </submittedName>
</protein>
<proteinExistence type="predicted"/>
<dbReference type="EMBL" id="JXTC01000619">
    <property type="protein sequence ID" value="PON43189.1"/>
    <property type="molecule type" value="Genomic_DNA"/>
</dbReference>
<comment type="caution">
    <text evidence="1">The sequence shown here is derived from an EMBL/GenBank/DDBJ whole genome shotgun (WGS) entry which is preliminary data.</text>
</comment>
<reference evidence="2" key="1">
    <citation type="submission" date="2016-06" db="EMBL/GenBank/DDBJ databases">
        <title>Parallel loss of symbiosis genes in relatives of nitrogen-fixing non-legume Parasponia.</title>
        <authorList>
            <person name="Van Velzen R."/>
            <person name="Holmer R."/>
            <person name="Bu F."/>
            <person name="Rutten L."/>
            <person name="Van Zeijl A."/>
            <person name="Liu W."/>
            <person name="Santuari L."/>
            <person name="Cao Q."/>
            <person name="Sharma T."/>
            <person name="Shen D."/>
            <person name="Roswanjaya Y."/>
            <person name="Wardhani T."/>
            <person name="Kalhor M.S."/>
            <person name="Jansen J."/>
            <person name="Van den Hoogen J."/>
            <person name="Gungor B."/>
            <person name="Hartog M."/>
            <person name="Hontelez J."/>
            <person name="Verver J."/>
            <person name="Yang W.-C."/>
            <person name="Schijlen E."/>
            <person name="Repin R."/>
            <person name="Schilthuizen M."/>
            <person name="Schranz E."/>
            <person name="Heidstra R."/>
            <person name="Miyata K."/>
            <person name="Fedorova E."/>
            <person name="Kohlen W."/>
            <person name="Bisseling T."/>
            <person name="Smit S."/>
            <person name="Geurts R."/>
        </authorList>
    </citation>
    <scope>NUCLEOTIDE SEQUENCE [LARGE SCALE GENOMIC DNA]</scope>
    <source>
        <strain evidence="2">cv. RG33-2</strain>
    </source>
</reference>
<dbReference type="OrthoDB" id="1305902at2759"/>
<accession>A0A2P5B326</accession>
<sequence length="136" mass="14946">MSLEEPDNIPEGARYLSASPPHPIHQYSSALNTVLPSISSSVTSTPSKFQEQLEKMAANNRTLEGLAVLALDQEPLCIKYPQLDATIELKSGMIHLLSTFHRFAGEDPNKHLKEFHDVSVAARVDHVLLVGNFGDL</sequence>
<dbReference type="InParanoid" id="A0A2P5B326"/>